<dbReference type="AlphaFoldDB" id="A0A7S2L8M3"/>
<sequence length="319" mass="35278">MNMQLPPSKLGLTRTNNVTECTAGSDSSEHSFSTDYTQNTNSTAWTYSTYASTDACISSIAGKLYGLRYQRGQYRFVAGLLASFALISAIIGNFHCSFALQSGVNMIGIWMASNSGDLCYTYTDTFYIDFYMKLARIGSISATFFGCLSLCLLWFSIFLTERMIKLTVHIFILSMICESLVFWLFHSSVCDGQCVPDVGANLCVVAQVFWVLCALVTWRGMYLDAPANDALANKMIAIGAVNVRDPNEEKQERIRHVQADTIENIIFSANRVLLGPNCAYYNGQETEHRSEVICSGKNGLGSYISPPDTVFDSQNSVLC</sequence>
<name>A0A7S2L8M3_9STRA</name>
<dbReference type="EMBL" id="HBGY01026006">
    <property type="protein sequence ID" value="CAD9599150.1"/>
    <property type="molecule type" value="Transcribed_RNA"/>
</dbReference>
<evidence type="ECO:0000313" key="2">
    <source>
        <dbReference type="EMBL" id="CAD9599150.1"/>
    </source>
</evidence>
<organism evidence="2">
    <name type="scientific">Leptocylindrus danicus</name>
    <dbReference type="NCBI Taxonomy" id="163516"/>
    <lineage>
        <taxon>Eukaryota</taxon>
        <taxon>Sar</taxon>
        <taxon>Stramenopiles</taxon>
        <taxon>Ochrophyta</taxon>
        <taxon>Bacillariophyta</taxon>
        <taxon>Coscinodiscophyceae</taxon>
        <taxon>Chaetocerotophycidae</taxon>
        <taxon>Leptocylindrales</taxon>
        <taxon>Leptocylindraceae</taxon>
        <taxon>Leptocylindrus</taxon>
    </lineage>
</organism>
<gene>
    <name evidence="2" type="ORF">LDAN0321_LOCUS16071</name>
</gene>
<evidence type="ECO:0000256" key="1">
    <source>
        <dbReference type="SAM" id="Phobius"/>
    </source>
</evidence>
<proteinExistence type="predicted"/>
<keyword evidence="1" id="KW-0812">Transmembrane</keyword>
<feature type="transmembrane region" description="Helical" evidence="1">
    <location>
        <begin position="166"/>
        <end position="186"/>
    </location>
</feature>
<feature type="transmembrane region" description="Helical" evidence="1">
    <location>
        <begin position="76"/>
        <end position="100"/>
    </location>
</feature>
<accession>A0A7S2L8M3</accession>
<feature type="transmembrane region" description="Helical" evidence="1">
    <location>
        <begin position="137"/>
        <end position="159"/>
    </location>
</feature>
<feature type="transmembrane region" description="Helical" evidence="1">
    <location>
        <begin position="198"/>
        <end position="218"/>
    </location>
</feature>
<keyword evidence="1" id="KW-0472">Membrane</keyword>
<reference evidence="2" key="1">
    <citation type="submission" date="2021-01" db="EMBL/GenBank/DDBJ databases">
        <authorList>
            <person name="Corre E."/>
            <person name="Pelletier E."/>
            <person name="Niang G."/>
            <person name="Scheremetjew M."/>
            <person name="Finn R."/>
            <person name="Kale V."/>
            <person name="Holt S."/>
            <person name="Cochrane G."/>
            <person name="Meng A."/>
            <person name="Brown T."/>
            <person name="Cohen L."/>
        </authorList>
    </citation>
    <scope>NUCLEOTIDE SEQUENCE</scope>
    <source>
        <strain evidence="2">B650</strain>
    </source>
</reference>
<protein>
    <submittedName>
        <fullName evidence="2">Uncharacterized protein</fullName>
    </submittedName>
</protein>
<keyword evidence="1" id="KW-1133">Transmembrane helix</keyword>